<comment type="caution">
    <text evidence="8">The sequence shown here is derived from an EMBL/GenBank/DDBJ whole genome shotgun (WGS) entry which is preliminary data.</text>
</comment>
<dbReference type="InterPro" id="IPR037185">
    <property type="entry name" value="EmrE-like"/>
</dbReference>
<feature type="transmembrane region" description="Helical" evidence="6">
    <location>
        <begin position="179"/>
        <end position="198"/>
    </location>
</feature>
<keyword evidence="9" id="KW-1185">Reference proteome</keyword>
<evidence type="ECO:0000256" key="2">
    <source>
        <dbReference type="ARBA" id="ARBA00022475"/>
    </source>
</evidence>
<reference evidence="8 9" key="1">
    <citation type="submission" date="2019-12" db="EMBL/GenBank/DDBJ databases">
        <authorList>
            <person name="Lee S.D."/>
        </authorList>
    </citation>
    <scope>NUCLEOTIDE SEQUENCE [LARGE SCALE GENOMIC DNA]</scope>
    <source>
        <strain evidence="8 9">GH1-50</strain>
    </source>
</reference>
<dbReference type="PANTHER" id="PTHR42920">
    <property type="entry name" value="OS03G0707200 PROTEIN-RELATED"/>
    <property type="match status" value="1"/>
</dbReference>
<dbReference type="SUPFAM" id="SSF103481">
    <property type="entry name" value="Multidrug resistance efflux transporter EmrE"/>
    <property type="match status" value="2"/>
</dbReference>
<dbReference type="InterPro" id="IPR000620">
    <property type="entry name" value="EamA_dom"/>
</dbReference>
<feature type="transmembrane region" description="Helical" evidence="6">
    <location>
        <begin position="213"/>
        <end position="234"/>
    </location>
</feature>
<feature type="transmembrane region" description="Helical" evidence="6">
    <location>
        <begin position="7"/>
        <end position="25"/>
    </location>
</feature>
<feature type="domain" description="EamA" evidence="7">
    <location>
        <begin position="148"/>
        <end position="281"/>
    </location>
</feature>
<evidence type="ECO:0000256" key="5">
    <source>
        <dbReference type="ARBA" id="ARBA00023136"/>
    </source>
</evidence>
<feature type="domain" description="EamA" evidence="7">
    <location>
        <begin position="7"/>
        <end position="136"/>
    </location>
</feature>
<feature type="transmembrane region" description="Helical" evidence="6">
    <location>
        <begin position="148"/>
        <end position="167"/>
    </location>
</feature>
<keyword evidence="4 6" id="KW-1133">Transmembrane helix</keyword>
<evidence type="ECO:0000313" key="9">
    <source>
        <dbReference type="Proteomes" id="UP000480350"/>
    </source>
</evidence>
<feature type="transmembrane region" description="Helical" evidence="6">
    <location>
        <begin position="246"/>
        <end position="263"/>
    </location>
</feature>
<evidence type="ECO:0000256" key="1">
    <source>
        <dbReference type="ARBA" id="ARBA00004651"/>
    </source>
</evidence>
<dbReference type="PANTHER" id="PTHR42920:SF11">
    <property type="entry name" value="INNER MEMBRANE PROTEIN YTFF"/>
    <property type="match status" value="1"/>
</dbReference>
<proteinExistence type="predicted"/>
<dbReference type="Proteomes" id="UP000480350">
    <property type="component" value="Unassembled WGS sequence"/>
</dbReference>
<feature type="transmembrane region" description="Helical" evidence="6">
    <location>
        <begin position="31"/>
        <end position="54"/>
    </location>
</feature>
<reference evidence="8 9" key="2">
    <citation type="submission" date="2020-03" db="EMBL/GenBank/DDBJ databases">
        <title>Kangsaoukella pontilimi gen. nov., sp. nov., a new member of the family Rhodobacteraceae isolated from a tidal mudflat.</title>
        <authorList>
            <person name="Kim I.S."/>
        </authorList>
    </citation>
    <scope>NUCLEOTIDE SEQUENCE [LARGE SCALE GENOMIC DNA]</scope>
    <source>
        <strain evidence="8 9">GH1-50</strain>
    </source>
</reference>
<protein>
    <submittedName>
        <fullName evidence="8">EamA family transporter</fullName>
    </submittedName>
</protein>
<sequence length="295" mass="30987">MQRERVAILVTLIAAAAWGLFWLPIRAFEEAGLGAGWTTLAIFLTPALLLVPLATWRRMRGLPAGAGQVLPGVLVGGAVVLYSESLLWTDVARALILFYVTPVWGTALEILLLGRRLTPARALALILGLLGLVIILGGRTGVPLPQNAGDVMALVAGMLWAVGSMRVRMTPSLSAFEGVFSFFLYGSLAALVIVFLPFQPDAAAPSGADMLQLAPWLIVAALGFVIPVVWGLIWGAKEIDAGRLGILLQLEAIVGIGSAAILTDEPFGLIEATGALLVIGAGVVDVLGDRRKTVL</sequence>
<evidence type="ECO:0000256" key="6">
    <source>
        <dbReference type="SAM" id="Phobius"/>
    </source>
</evidence>
<dbReference type="InterPro" id="IPR051258">
    <property type="entry name" value="Diverse_Substrate_Transporter"/>
</dbReference>
<dbReference type="AlphaFoldDB" id="A0A7C9MC57"/>
<comment type="subcellular location">
    <subcellularLocation>
        <location evidence="1">Cell membrane</location>
        <topology evidence="1">Multi-pass membrane protein</topology>
    </subcellularLocation>
</comment>
<evidence type="ECO:0000256" key="3">
    <source>
        <dbReference type="ARBA" id="ARBA00022692"/>
    </source>
</evidence>
<evidence type="ECO:0000259" key="7">
    <source>
        <dbReference type="Pfam" id="PF00892"/>
    </source>
</evidence>
<dbReference type="Pfam" id="PF00892">
    <property type="entry name" value="EamA"/>
    <property type="match status" value="2"/>
</dbReference>
<accession>A0A7C9MC57</accession>
<keyword evidence="3 6" id="KW-0812">Transmembrane</keyword>
<name>A0A7C9MC57_9RHOB</name>
<feature type="transmembrane region" description="Helical" evidence="6">
    <location>
        <begin position="269"/>
        <end position="288"/>
    </location>
</feature>
<organism evidence="8 9">
    <name type="scientific">Kangsaoukella pontilimi</name>
    <dbReference type="NCBI Taxonomy" id="2691042"/>
    <lineage>
        <taxon>Bacteria</taxon>
        <taxon>Pseudomonadati</taxon>
        <taxon>Pseudomonadota</taxon>
        <taxon>Alphaproteobacteria</taxon>
        <taxon>Rhodobacterales</taxon>
        <taxon>Paracoccaceae</taxon>
        <taxon>Kangsaoukella</taxon>
    </lineage>
</organism>
<feature type="transmembrane region" description="Helical" evidence="6">
    <location>
        <begin position="61"/>
        <end position="82"/>
    </location>
</feature>
<feature type="transmembrane region" description="Helical" evidence="6">
    <location>
        <begin position="122"/>
        <end position="142"/>
    </location>
</feature>
<feature type="transmembrane region" description="Helical" evidence="6">
    <location>
        <begin position="94"/>
        <end position="113"/>
    </location>
</feature>
<keyword evidence="2" id="KW-1003">Cell membrane</keyword>
<dbReference type="GO" id="GO:0005886">
    <property type="term" value="C:plasma membrane"/>
    <property type="evidence" value="ECO:0007669"/>
    <property type="project" value="UniProtKB-SubCell"/>
</dbReference>
<evidence type="ECO:0000256" key="4">
    <source>
        <dbReference type="ARBA" id="ARBA00022989"/>
    </source>
</evidence>
<dbReference type="EMBL" id="WUPT01000002">
    <property type="protein sequence ID" value="MXQ09173.1"/>
    <property type="molecule type" value="Genomic_DNA"/>
</dbReference>
<keyword evidence="5 6" id="KW-0472">Membrane</keyword>
<evidence type="ECO:0000313" key="8">
    <source>
        <dbReference type="EMBL" id="MXQ09173.1"/>
    </source>
</evidence>
<dbReference type="RefSeq" id="WP_160765026.1">
    <property type="nucleotide sequence ID" value="NZ_WUPT01000002.1"/>
</dbReference>
<gene>
    <name evidence="8" type="ORF">GQ651_15100</name>
</gene>